<reference evidence="2 3" key="1">
    <citation type="journal article" date="2015" name="Proc. Natl. Acad. Sci. U.S.A.">
        <title>The resurrection genome of Boea hygrometrica: A blueprint for survival of dehydration.</title>
        <authorList>
            <person name="Xiao L."/>
            <person name="Yang G."/>
            <person name="Zhang L."/>
            <person name="Yang X."/>
            <person name="Zhao S."/>
            <person name="Ji Z."/>
            <person name="Zhou Q."/>
            <person name="Hu M."/>
            <person name="Wang Y."/>
            <person name="Chen M."/>
            <person name="Xu Y."/>
            <person name="Jin H."/>
            <person name="Xiao X."/>
            <person name="Hu G."/>
            <person name="Bao F."/>
            <person name="Hu Y."/>
            <person name="Wan P."/>
            <person name="Li L."/>
            <person name="Deng X."/>
            <person name="Kuang T."/>
            <person name="Xiang C."/>
            <person name="Zhu J.K."/>
            <person name="Oliver M.J."/>
            <person name="He Y."/>
        </authorList>
    </citation>
    <scope>NUCLEOTIDE SEQUENCE [LARGE SCALE GENOMIC DNA]</scope>
    <source>
        <strain evidence="3">cv. XS01</strain>
    </source>
</reference>
<gene>
    <name evidence="2" type="ORF">F511_46880</name>
</gene>
<evidence type="ECO:0000313" key="2">
    <source>
        <dbReference type="EMBL" id="KZT76095.1"/>
    </source>
</evidence>
<sequence length="117" mass="13209">MRRPPRMNTGRSRTSAAAAPRACRAMMRGDGRRRALLATQEMRAGRRLVALLVGRLVRWSADERCCWSGVVRWLRANLRTALHRAMVAAAIFVGGGRRPAAAPARFRRCRDGWSEFF</sequence>
<proteinExistence type="predicted"/>
<feature type="region of interest" description="Disordered" evidence="1">
    <location>
        <begin position="1"/>
        <end position="22"/>
    </location>
</feature>
<evidence type="ECO:0000313" key="3">
    <source>
        <dbReference type="Proteomes" id="UP000250235"/>
    </source>
</evidence>
<keyword evidence="3" id="KW-1185">Reference proteome</keyword>
<dbReference type="Proteomes" id="UP000250235">
    <property type="component" value="Unassembled WGS sequence"/>
</dbReference>
<feature type="compositionally biased region" description="Low complexity" evidence="1">
    <location>
        <begin position="9"/>
        <end position="22"/>
    </location>
</feature>
<accession>A0A2Z6ZSG3</accession>
<dbReference type="EMBL" id="KV155469">
    <property type="protein sequence ID" value="KZT76095.1"/>
    <property type="molecule type" value="Genomic_DNA"/>
</dbReference>
<name>A0A2Z6ZSG3_9LAMI</name>
<dbReference type="AlphaFoldDB" id="A0A2Z6ZSG3"/>
<organism evidence="2 3">
    <name type="scientific">Dorcoceras hygrometricum</name>
    <dbReference type="NCBI Taxonomy" id="472368"/>
    <lineage>
        <taxon>Eukaryota</taxon>
        <taxon>Viridiplantae</taxon>
        <taxon>Streptophyta</taxon>
        <taxon>Embryophyta</taxon>
        <taxon>Tracheophyta</taxon>
        <taxon>Spermatophyta</taxon>
        <taxon>Magnoliopsida</taxon>
        <taxon>eudicotyledons</taxon>
        <taxon>Gunneridae</taxon>
        <taxon>Pentapetalae</taxon>
        <taxon>asterids</taxon>
        <taxon>lamiids</taxon>
        <taxon>Lamiales</taxon>
        <taxon>Gesneriaceae</taxon>
        <taxon>Didymocarpoideae</taxon>
        <taxon>Trichosporeae</taxon>
        <taxon>Loxocarpinae</taxon>
        <taxon>Dorcoceras</taxon>
    </lineage>
</organism>
<protein>
    <submittedName>
        <fullName evidence="2">Uncharacterized protein</fullName>
    </submittedName>
</protein>
<evidence type="ECO:0000256" key="1">
    <source>
        <dbReference type="SAM" id="MobiDB-lite"/>
    </source>
</evidence>